<feature type="transmembrane region" description="Helical" evidence="1">
    <location>
        <begin position="12"/>
        <end position="32"/>
    </location>
</feature>
<name>A0A7D4PVX2_9MICO</name>
<feature type="transmembrane region" description="Helical" evidence="1">
    <location>
        <begin position="156"/>
        <end position="178"/>
    </location>
</feature>
<dbReference type="AlphaFoldDB" id="A0A7D4PVX2"/>
<protein>
    <submittedName>
        <fullName evidence="2">Acyl-CoA synthetase</fullName>
    </submittedName>
</protein>
<evidence type="ECO:0000313" key="2">
    <source>
        <dbReference type="EMBL" id="QKJ20933.1"/>
    </source>
</evidence>
<feature type="transmembrane region" description="Helical" evidence="1">
    <location>
        <begin position="38"/>
        <end position="63"/>
    </location>
</feature>
<dbReference type="RefSeq" id="WP_172991356.1">
    <property type="nucleotide sequence ID" value="NZ_CP054038.1"/>
</dbReference>
<dbReference type="Proteomes" id="UP000502498">
    <property type="component" value="Chromosome"/>
</dbReference>
<proteinExistence type="predicted"/>
<sequence length="240" mass="24696">MTPSPAARTFEVRHVQFARAAFAALAAIMITFSPDHSAAVGAAVFSGFAIATGLVWAVSLWLVYPAGQRVIPGLMALATLAAGMAGGLPPLRTIDGYFWMVILWAAATGVIELVAGVRGLRLASRADKGTLEAAHPSQEEALAAAAAIPRSQSRDALTVGILTLVLAAAMLLVPQTYALDYTIAEAGQSFTLTGITIGVGIFGGYAAIIAVYLAIAGFSPRPTTPAEAPAVARADQENHP</sequence>
<feature type="transmembrane region" description="Helical" evidence="1">
    <location>
        <begin position="70"/>
        <end position="91"/>
    </location>
</feature>
<organism evidence="2 3">
    <name type="scientific">Microbacterium hominis</name>
    <dbReference type="NCBI Taxonomy" id="162426"/>
    <lineage>
        <taxon>Bacteria</taxon>
        <taxon>Bacillati</taxon>
        <taxon>Actinomycetota</taxon>
        <taxon>Actinomycetes</taxon>
        <taxon>Micrococcales</taxon>
        <taxon>Microbacteriaceae</taxon>
        <taxon>Microbacterium</taxon>
    </lineage>
</organism>
<dbReference type="EMBL" id="CP054038">
    <property type="protein sequence ID" value="QKJ20933.1"/>
    <property type="molecule type" value="Genomic_DNA"/>
</dbReference>
<keyword evidence="1" id="KW-0812">Transmembrane</keyword>
<evidence type="ECO:0000313" key="3">
    <source>
        <dbReference type="Proteomes" id="UP000502498"/>
    </source>
</evidence>
<accession>A0A7D4PVX2</accession>
<feature type="transmembrane region" description="Helical" evidence="1">
    <location>
        <begin position="97"/>
        <end position="115"/>
    </location>
</feature>
<gene>
    <name evidence="2" type="ORF">HQM25_17250</name>
</gene>
<keyword evidence="1" id="KW-1133">Transmembrane helix</keyword>
<keyword evidence="1" id="KW-0472">Membrane</keyword>
<evidence type="ECO:0000256" key="1">
    <source>
        <dbReference type="SAM" id="Phobius"/>
    </source>
</evidence>
<reference evidence="2 3" key="1">
    <citation type="submission" date="2020-05" db="EMBL/GenBank/DDBJ databases">
        <title>Strain PA2F3 complete genome.</title>
        <authorList>
            <person name="Kim Y.-S."/>
            <person name="Kim S.-J."/>
            <person name="Jung H.-k."/>
            <person name="Kim S.-E."/>
            <person name="Kim K.-H."/>
        </authorList>
    </citation>
    <scope>NUCLEOTIDE SEQUENCE [LARGE SCALE GENOMIC DNA]</scope>
    <source>
        <strain evidence="2 3">PA2F3</strain>
    </source>
</reference>
<feature type="transmembrane region" description="Helical" evidence="1">
    <location>
        <begin position="190"/>
        <end position="215"/>
    </location>
</feature>